<evidence type="ECO:0000313" key="1">
    <source>
        <dbReference type="EMBL" id="CAG6734001.1"/>
    </source>
</evidence>
<dbReference type="EMBL" id="HBUF01391431">
    <property type="protein sequence ID" value="CAG6734001.1"/>
    <property type="molecule type" value="Transcribed_RNA"/>
</dbReference>
<dbReference type="EMBL" id="HBUF01391430">
    <property type="protein sequence ID" value="CAG6733998.1"/>
    <property type="molecule type" value="Transcribed_RNA"/>
</dbReference>
<reference evidence="1" key="1">
    <citation type="submission" date="2021-05" db="EMBL/GenBank/DDBJ databases">
        <authorList>
            <person name="Alioto T."/>
            <person name="Alioto T."/>
            <person name="Gomez Garrido J."/>
        </authorList>
    </citation>
    <scope>NUCLEOTIDE SEQUENCE</scope>
</reference>
<proteinExistence type="predicted"/>
<dbReference type="EMBL" id="HBUF01391426">
    <property type="protein sequence ID" value="CAG6733990.1"/>
    <property type="molecule type" value="Transcribed_RNA"/>
</dbReference>
<dbReference type="AlphaFoldDB" id="A0A8D8YT79"/>
<sequence length="139" mass="15171">MPIVTKALVGHSMINVACCGDPQERPPTKNASRRIQKETRTGTVASIFSRKRLPSALKRTSCAGYSNASLSLKSFNLEQTDMLDIIRPSLAESLVRSCGVTQLLLTWGLTHLTNLIRDSVLMAPAVLLTRCASMENVPM</sequence>
<dbReference type="EMBL" id="HBUF01391427">
    <property type="protein sequence ID" value="CAG6733992.1"/>
    <property type="molecule type" value="Transcribed_RNA"/>
</dbReference>
<accession>A0A8D8YT79</accession>
<name>A0A8D8YT79_9HEMI</name>
<organism evidence="1">
    <name type="scientific">Cacopsylla melanoneura</name>
    <dbReference type="NCBI Taxonomy" id="428564"/>
    <lineage>
        <taxon>Eukaryota</taxon>
        <taxon>Metazoa</taxon>
        <taxon>Ecdysozoa</taxon>
        <taxon>Arthropoda</taxon>
        <taxon>Hexapoda</taxon>
        <taxon>Insecta</taxon>
        <taxon>Pterygota</taxon>
        <taxon>Neoptera</taxon>
        <taxon>Paraneoptera</taxon>
        <taxon>Hemiptera</taxon>
        <taxon>Sternorrhyncha</taxon>
        <taxon>Psylloidea</taxon>
        <taxon>Psyllidae</taxon>
        <taxon>Psyllinae</taxon>
        <taxon>Cacopsylla</taxon>
    </lineage>
</organism>
<protein>
    <submittedName>
        <fullName evidence="1">Uncharacterized protein</fullName>
    </submittedName>
</protein>